<feature type="transmembrane region" description="Helical" evidence="6">
    <location>
        <begin position="496"/>
        <end position="515"/>
    </location>
</feature>
<feature type="transmembrane region" description="Helical" evidence="6">
    <location>
        <begin position="563"/>
        <end position="586"/>
    </location>
</feature>
<dbReference type="InterPro" id="IPR007603">
    <property type="entry name" value="Choline_transptr-like"/>
</dbReference>
<feature type="transmembrane region" description="Helical" evidence="6">
    <location>
        <begin position="236"/>
        <end position="257"/>
    </location>
</feature>
<keyword evidence="3 6" id="KW-0812">Transmembrane</keyword>
<comment type="similarity">
    <text evidence="2 6">Belongs to the CTL (choline transporter-like) family.</text>
</comment>
<comment type="function">
    <text evidence="6">Choline transporter.</text>
</comment>
<dbReference type="Pfam" id="PF04515">
    <property type="entry name" value="Choline_transpo"/>
    <property type="match status" value="1"/>
</dbReference>
<organism evidence="7 8">
    <name type="scientific">Saccoglossus kowalevskii</name>
    <name type="common">Acorn worm</name>
    <dbReference type="NCBI Taxonomy" id="10224"/>
    <lineage>
        <taxon>Eukaryota</taxon>
        <taxon>Metazoa</taxon>
        <taxon>Hemichordata</taxon>
        <taxon>Enteropneusta</taxon>
        <taxon>Harrimaniidae</taxon>
        <taxon>Saccoglossus</taxon>
    </lineage>
</organism>
<proteinExistence type="inferred from homology"/>
<feature type="transmembrane region" description="Helical" evidence="6">
    <location>
        <begin position="382"/>
        <end position="413"/>
    </location>
</feature>
<keyword evidence="5 6" id="KW-0472">Membrane</keyword>
<dbReference type="PANTHER" id="PTHR12385:SF12">
    <property type="entry name" value="CHOLINE TRANSPORTER-LIKE PROTEIN"/>
    <property type="match status" value="1"/>
</dbReference>
<gene>
    <name evidence="8" type="primary">LOC100378355</name>
</gene>
<evidence type="ECO:0000256" key="1">
    <source>
        <dbReference type="ARBA" id="ARBA00004141"/>
    </source>
</evidence>
<evidence type="ECO:0000256" key="2">
    <source>
        <dbReference type="ARBA" id="ARBA00007168"/>
    </source>
</evidence>
<sequence>MVLSWCCCREDNAKQEEGKWKPLSQRQCTDCTCVIIFILFWCGMLYIAAFSFTTGNVERLIYGYDSYGNVCNKKNPPIENIPFSGSDMTGKPHVFFMNVYNPSDSLEICVSKCPDIDLNTMSEVRDFTIRTGSRLCRYDYEPDSYTSVKQGTQGPCPETPVKQSNSIINRCIPTDIQDLLANYVDEIVDWLNAADVFNKVIADLYIARYEILGMCMIAFVIAILMVFLIRFIAAIIVWLIIILAGLGSITATILLWWNYAKRKTALDSFPEEQRVDAQKSNVRAFLIYSIIATVFTVILLLIILVMRKRIAFTVQLFHQAGKALSHMPLLLIQPLWTFIVLILFLAYWCVVLVYMSTAGKPKRHPETGFVSYEDPEMVKYFWWYHLVGLFWTSEFILACQQFIVATCVTEYYFTREKKYFRSPILKSLGRLISYHTGSLVLGAFIITLVKIPRAILAYTQAKLKDSTSKVAQWIMTCLSCCLWCFEKCLKYLNENAYIVIAIEGVSFCPAAQKAFITLVSNALRVAAINCVGDFVMFLGKLAVVGITAFIGLLIFGSHSSVNYYAIPILLAGIFAFLIAHAFFTIYEMTIDTLLLCFCEDCRVNDGSPGKEYFMDRQLMDFVSNSSEAIDNLERKNNPNSMVRSHENIDLEGENDKEAIIEGAVNPAIESQREDFDEI</sequence>
<comment type="subcellular location">
    <subcellularLocation>
        <location evidence="6">Cell membrane</location>
        <topology evidence="6">Multi-pass membrane protein</topology>
    </subcellularLocation>
    <subcellularLocation>
        <location evidence="1">Membrane</location>
        <topology evidence="1">Multi-pass membrane protein</topology>
    </subcellularLocation>
</comment>
<keyword evidence="4 6" id="KW-1133">Transmembrane helix</keyword>
<dbReference type="RefSeq" id="XP_002731355.1">
    <property type="nucleotide sequence ID" value="XM_002731309.2"/>
</dbReference>
<accession>A0ABM0GJQ2</accession>
<evidence type="ECO:0000313" key="8">
    <source>
        <dbReference type="RefSeq" id="XP_002731355.1"/>
    </source>
</evidence>
<name>A0ABM0GJQ2_SACKO</name>
<dbReference type="GeneID" id="100378355"/>
<feature type="transmembrane region" description="Helical" evidence="6">
    <location>
        <begin position="327"/>
        <end position="355"/>
    </location>
</feature>
<evidence type="ECO:0000256" key="6">
    <source>
        <dbReference type="RuleBase" id="RU368066"/>
    </source>
</evidence>
<dbReference type="PANTHER" id="PTHR12385">
    <property type="entry name" value="CHOLINE TRANSPORTER-LIKE (SLC FAMILY 44)"/>
    <property type="match status" value="1"/>
</dbReference>
<feature type="transmembrane region" description="Helical" evidence="6">
    <location>
        <begin position="211"/>
        <end position="229"/>
    </location>
</feature>
<keyword evidence="7" id="KW-1185">Reference proteome</keyword>
<evidence type="ECO:0000313" key="7">
    <source>
        <dbReference type="Proteomes" id="UP000694865"/>
    </source>
</evidence>
<evidence type="ECO:0000256" key="3">
    <source>
        <dbReference type="ARBA" id="ARBA00022692"/>
    </source>
</evidence>
<dbReference type="Proteomes" id="UP000694865">
    <property type="component" value="Unplaced"/>
</dbReference>
<feature type="transmembrane region" description="Helical" evidence="6">
    <location>
        <begin position="31"/>
        <end position="52"/>
    </location>
</feature>
<feature type="transmembrane region" description="Helical" evidence="6">
    <location>
        <begin position="535"/>
        <end position="556"/>
    </location>
</feature>
<protein>
    <recommendedName>
        <fullName evidence="6">Choline transporter-like protein</fullName>
    </recommendedName>
</protein>
<evidence type="ECO:0000256" key="4">
    <source>
        <dbReference type="ARBA" id="ARBA00022989"/>
    </source>
</evidence>
<reference evidence="8" key="1">
    <citation type="submission" date="2025-08" db="UniProtKB">
        <authorList>
            <consortium name="RefSeq"/>
        </authorList>
    </citation>
    <scope>IDENTIFICATION</scope>
    <source>
        <tissue evidence="8">Testes</tissue>
    </source>
</reference>
<evidence type="ECO:0000256" key="5">
    <source>
        <dbReference type="ARBA" id="ARBA00023136"/>
    </source>
</evidence>
<feature type="transmembrane region" description="Helical" evidence="6">
    <location>
        <begin position="285"/>
        <end position="306"/>
    </location>
</feature>
<feature type="transmembrane region" description="Helical" evidence="6">
    <location>
        <begin position="434"/>
        <end position="458"/>
    </location>
</feature>